<reference evidence="3" key="2">
    <citation type="submission" date="2015-01" db="EMBL/GenBank/DDBJ databases">
        <title>Evolutionary Origins and Diversification of the Mycorrhizal Mutualists.</title>
        <authorList>
            <consortium name="DOE Joint Genome Institute"/>
            <consortium name="Mycorrhizal Genomics Consortium"/>
            <person name="Kohler A."/>
            <person name="Kuo A."/>
            <person name="Nagy L.G."/>
            <person name="Floudas D."/>
            <person name="Copeland A."/>
            <person name="Barry K.W."/>
            <person name="Cichocki N."/>
            <person name="Veneault-Fourrey C."/>
            <person name="LaButti K."/>
            <person name="Lindquist E.A."/>
            <person name="Lipzen A."/>
            <person name="Lundell T."/>
            <person name="Morin E."/>
            <person name="Murat C."/>
            <person name="Riley R."/>
            <person name="Ohm R."/>
            <person name="Sun H."/>
            <person name="Tunlid A."/>
            <person name="Henrissat B."/>
            <person name="Grigoriev I.V."/>
            <person name="Hibbett D.S."/>
            <person name="Martin F."/>
        </authorList>
    </citation>
    <scope>NUCLEOTIDE SEQUENCE [LARGE SCALE GENOMIC DNA]</scope>
    <source>
        <strain evidence="3">Foug A</strain>
    </source>
</reference>
<protein>
    <recommendedName>
        <fullName evidence="4">Coilin</fullName>
    </recommendedName>
</protein>
<feature type="region of interest" description="Disordered" evidence="1">
    <location>
        <begin position="118"/>
        <end position="142"/>
    </location>
</feature>
<reference evidence="2 3" key="1">
    <citation type="submission" date="2014-04" db="EMBL/GenBank/DDBJ databases">
        <authorList>
            <consortium name="DOE Joint Genome Institute"/>
            <person name="Kuo A."/>
            <person name="Kohler A."/>
            <person name="Nagy L.G."/>
            <person name="Floudas D."/>
            <person name="Copeland A."/>
            <person name="Barry K.W."/>
            <person name="Cichocki N."/>
            <person name="Veneault-Fourrey C."/>
            <person name="LaButti K."/>
            <person name="Lindquist E.A."/>
            <person name="Lipzen A."/>
            <person name="Lundell T."/>
            <person name="Morin E."/>
            <person name="Murat C."/>
            <person name="Sun H."/>
            <person name="Tunlid A."/>
            <person name="Henrissat B."/>
            <person name="Grigoriev I.V."/>
            <person name="Hibbett D.S."/>
            <person name="Martin F."/>
            <person name="Nordberg H.P."/>
            <person name="Cantor M.N."/>
            <person name="Hua S.X."/>
        </authorList>
    </citation>
    <scope>NUCLEOTIDE SEQUENCE [LARGE SCALE GENOMIC DNA]</scope>
    <source>
        <strain evidence="2 3">Foug A</strain>
    </source>
</reference>
<dbReference type="InParanoid" id="A0A0C2ZMG6"/>
<organism evidence="2 3">
    <name type="scientific">Scleroderma citrinum Foug A</name>
    <dbReference type="NCBI Taxonomy" id="1036808"/>
    <lineage>
        <taxon>Eukaryota</taxon>
        <taxon>Fungi</taxon>
        <taxon>Dikarya</taxon>
        <taxon>Basidiomycota</taxon>
        <taxon>Agaricomycotina</taxon>
        <taxon>Agaricomycetes</taxon>
        <taxon>Agaricomycetidae</taxon>
        <taxon>Boletales</taxon>
        <taxon>Sclerodermatineae</taxon>
        <taxon>Sclerodermataceae</taxon>
        <taxon>Scleroderma</taxon>
    </lineage>
</organism>
<evidence type="ECO:0008006" key="4">
    <source>
        <dbReference type="Google" id="ProtNLM"/>
    </source>
</evidence>
<accession>A0A0C2ZMG6</accession>
<sequence>MRIKVTTTPPLPPLKAWFLVPSTHASASSTACESTIAGLKSRLCCSLPTLRGFPPTSLCLSIDGFQLLDASEIGVIRDGDLIIAVEKNCTTPPHPVQHPYPENGSEAVQLHRRCHPLTQTPPKHLAQHQTLQKNPTRIPLQN</sequence>
<dbReference type="PROSITE" id="PS51257">
    <property type="entry name" value="PROKAR_LIPOPROTEIN"/>
    <property type="match status" value="1"/>
</dbReference>
<name>A0A0C2ZMG6_9AGAM</name>
<dbReference type="EMBL" id="KN822040">
    <property type="protein sequence ID" value="KIM62778.1"/>
    <property type="molecule type" value="Genomic_DNA"/>
</dbReference>
<proteinExistence type="predicted"/>
<keyword evidence="3" id="KW-1185">Reference proteome</keyword>
<evidence type="ECO:0000313" key="2">
    <source>
        <dbReference type="EMBL" id="KIM62778.1"/>
    </source>
</evidence>
<dbReference type="Proteomes" id="UP000053989">
    <property type="component" value="Unassembled WGS sequence"/>
</dbReference>
<dbReference type="AlphaFoldDB" id="A0A0C2ZMG6"/>
<dbReference type="HOGENOM" id="CLU_1816950_0_0_1"/>
<evidence type="ECO:0000313" key="3">
    <source>
        <dbReference type="Proteomes" id="UP000053989"/>
    </source>
</evidence>
<evidence type="ECO:0000256" key="1">
    <source>
        <dbReference type="SAM" id="MobiDB-lite"/>
    </source>
</evidence>
<gene>
    <name evidence="2" type="ORF">SCLCIDRAFT_793695</name>
</gene>
<dbReference type="STRING" id="1036808.A0A0C2ZMG6"/>
<dbReference type="OrthoDB" id="74813at2759"/>